<feature type="region of interest" description="Disordered" evidence="1">
    <location>
        <begin position="27"/>
        <end position="112"/>
    </location>
</feature>
<dbReference type="Proteomes" id="UP000568050">
    <property type="component" value="Unassembled WGS sequence"/>
</dbReference>
<protein>
    <submittedName>
        <fullName evidence="3">Uncharacterized protein</fullName>
    </submittedName>
</protein>
<gene>
    <name evidence="3" type="ORF">FHX50_002104</name>
</gene>
<evidence type="ECO:0000256" key="1">
    <source>
        <dbReference type="SAM" id="MobiDB-lite"/>
    </source>
</evidence>
<evidence type="ECO:0000313" key="3">
    <source>
        <dbReference type="EMBL" id="MBB3023802.1"/>
    </source>
</evidence>
<dbReference type="EMBL" id="JACHWP010000012">
    <property type="protein sequence ID" value="MBB3023802.1"/>
    <property type="molecule type" value="Genomic_DNA"/>
</dbReference>
<dbReference type="AlphaFoldDB" id="A0A839QUP6"/>
<keyword evidence="4" id="KW-1185">Reference proteome</keyword>
<feature type="chain" id="PRO_5032558839" evidence="2">
    <location>
        <begin position="25"/>
        <end position="209"/>
    </location>
</feature>
<feature type="signal peptide" evidence="2">
    <location>
        <begin position="1"/>
        <end position="24"/>
    </location>
</feature>
<evidence type="ECO:0000313" key="4">
    <source>
        <dbReference type="Proteomes" id="UP000568050"/>
    </source>
</evidence>
<proteinExistence type="predicted"/>
<keyword evidence="2" id="KW-0732">Signal</keyword>
<comment type="caution">
    <text evidence="3">The sequence shown here is derived from an EMBL/GenBank/DDBJ whole genome shotgun (WGS) entry which is preliminary data.</text>
</comment>
<sequence>MRTRPLTARLASVGAAAVLTISLAACGGSTTEGRGTEEPTTTPTITSPPKETSPAEEADAGDRKDASADGKRATGAKPPRGDDLDGTTGTDEGGGTDKATPTPVDPKDVPSKDEFSAYLVKELRTSAEEDGALGEMKATGITDEQFDRFFTCFSDEIYPHLSDEAKVAIMNGDTPSGEPPSDDVMMNALVTCGKDDPEMLKIMMEEMKG</sequence>
<dbReference type="RefSeq" id="WP_183377130.1">
    <property type="nucleotide sequence ID" value="NZ_CBCSFZ010000034.1"/>
</dbReference>
<feature type="compositionally biased region" description="Low complexity" evidence="1">
    <location>
        <begin position="27"/>
        <end position="52"/>
    </location>
</feature>
<dbReference type="PROSITE" id="PS51257">
    <property type="entry name" value="PROKAR_LIPOPROTEIN"/>
    <property type="match status" value="1"/>
</dbReference>
<reference evidence="3 4" key="1">
    <citation type="submission" date="2020-08" db="EMBL/GenBank/DDBJ databases">
        <title>Sequencing the genomes of 1000 actinobacteria strains.</title>
        <authorList>
            <person name="Klenk H.-P."/>
        </authorList>
    </citation>
    <scope>NUCLEOTIDE SEQUENCE [LARGE SCALE GENOMIC DNA]</scope>
    <source>
        <strain evidence="3 4">DSM 23040</strain>
    </source>
</reference>
<feature type="compositionally biased region" description="Basic and acidic residues" evidence="1">
    <location>
        <begin position="60"/>
        <end position="72"/>
    </location>
</feature>
<organism evidence="3 4">
    <name type="scientific">Helcobacillus massiliensis</name>
    <dbReference type="NCBI Taxonomy" id="521392"/>
    <lineage>
        <taxon>Bacteria</taxon>
        <taxon>Bacillati</taxon>
        <taxon>Actinomycetota</taxon>
        <taxon>Actinomycetes</taxon>
        <taxon>Micrococcales</taxon>
        <taxon>Dermabacteraceae</taxon>
        <taxon>Helcobacillus</taxon>
    </lineage>
</organism>
<evidence type="ECO:0000256" key="2">
    <source>
        <dbReference type="SAM" id="SignalP"/>
    </source>
</evidence>
<accession>A0A839QUP6</accession>
<name>A0A839QUP6_9MICO</name>